<proteinExistence type="predicted"/>
<organism evidence="2 3">
    <name type="scientific">Ogataea philodendri</name>
    <dbReference type="NCBI Taxonomy" id="1378263"/>
    <lineage>
        <taxon>Eukaryota</taxon>
        <taxon>Fungi</taxon>
        <taxon>Dikarya</taxon>
        <taxon>Ascomycota</taxon>
        <taxon>Saccharomycotina</taxon>
        <taxon>Pichiomycetes</taxon>
        <taxon>Pichiales</taxon>
        <taxon>Pichiaceae</taxon>
        <taxon>Ogataea</taxon>
    </lineage>
</organism>
<keyword evidence="1" id="KW-0812">Transmembrane</keyword>
<reference evidence="2" key="2">
    <citation type="submission" date="2021-01" db="EMBL/GenBank/DDBJ databases">
        <authorList>
            <person name="Schikora-Tamarit M.A."/>
        </authorList>
    </citation>
    <scope>NUCLEOTIDE SEQUENCE</scope>
    <source>
        <strain evidence="2">CBS6075</strain>
    </source>
</reference>
<dbReference type="AlphaFoldDB" id="A0A9P8P913"/>
<gene>
    <name evidence="2" type="ORF">OGAPHI_002995</name>
</gene>
<keyword evidence="3" id="KW-1185">Reference proteome</keyword>
<evidence type="ECO:0000256" key="1">
    <source>
        <dbReference type="SAM" id="Phobius"/>
    </source>
</evidence>
<comment type="caution">
    <text evidence="2">The sequence shown here is derived from an EMBL/GenBank/DDBJ whole genome shotgun (WGS) entry which is preliminary data.</text>
</comment>
<protein>
    <submittedName>
        <fullName evidence="2">Uncharacterized protein</fullName>
    </submittedName>
</protein>
<keyword evidence="1" id="KW-1133">Transmembrane helix</keyword>
<dbReference type="OrthoDB" id="10652474at2759"/>
<accession>A0A9P8P913</accession>
<dbReference type="Proteomes" id="UP000769157">
    <property type="component" value="Unassembled WGS sequence"/>
</dbReference>
<dbReference type="EMBL" id="JAEUBE010000183">
    <property type="protein sequence ID" value="KAH3667346.1"/>
    <property type="molecule type" value="Genomic_DNA"/>
</dbReference>
<sequence>MVLMYDGCACESVSTNKLALVLILSPALFERVVIKDLKSVDIENTNGFVGLKVQALERLVDSVDNPVEQVVVQTFRHGISDGCGLNGVQWNMVHGSSSHSVRCLHGSLSDGLDEQLRVNLQQVCHEIRDSCVSNLGVSFGVLNKCDITGPQDGSQDSEHLVLFVLTESNGGHRSQSVFVVFQVVDGVDRCTSRGTGVNVLFRLLDTERLSIAVACTFGELVKDMEVSLIFNLAHHSLFFQQIIGDICTDWLERLVELNLEILSVSGRVVISKSLCTSKRLQQWVGGQHHVFNSLNMGGRLPLWNRFSRLSLMLWSLMVDKRVKSLTPTSFFLCESNWAFFTGAPLFLAGGAAPAVLDLAVFLLNTAISKRLQPVC</sequence>
<feature type="transmembrane region" description="Helical" evidence="1">
    <location>
        <begin position="337"/>
        <end position="363"/>
    </location>
</feature>
<dbReference type="GeneID" id="70234962"/>
<dbReference type="RefSeq" id="XP_046062158.1">
    <property type="nucleotide sequence ID" value="XM_046203925.1"/>
</dbReference>
<evidence type="ECO:0000313" key="2">
    <source>
        <dbReference type="EMBL" id="KAH3667346.1"/>
    </source>
</evidence>
<keyword evidence="1" id="KW-0472">Membrane</keyword>
<evidence type="ECO:0000313" key="3">
    <source>
        <dbReference type="Proteomes" id="UP000769157"/>
    </source>
</evidence>
<name>A0A9P8P913_9ASCO</name>
<reference evidence="2" key="1">
    <citation type="journal article" date="2021" name="Open Biol.">
        <title>Shared evolutionary footprints suggest mitochondrial oxidative damage underlies multiple complex I losses in fungi.</title>
        <authorList>
            <person name="Schikora-Tamarit M.A."/>
            <person name="Marcet-Houben M."/>
            <person name="Nosek J."/>
            <person name="Gabaldon T."/>
        </authorList>
    </citation>
    <scope>NUCLEOTIDE SEQUENCE</scope>
    <source>
        <strain evidence="2">CBS6075</strain>
    </source>
</reference>